<keyword evidence="3" id="KW-1185">Reference proteome</keyword>
<evidence type="ECO:0000313" key="2">
    <source>
        <dbReference type="EMBL" id="SDK36238.1"/>
    </source>
</evidence>
<dbReference type="Pfam" id="PF01381">
    <property type="entry name" value="HTH_3"/>
    <property type="match status" value="1"/>
</dbReference>
<dbReference type="SUPFAM" id="SSF47413">
    <property type="entry name" value="lambda repressor-like DNA-binding domains"/>
    <property type="match status" value="1"/>
</dbReference>
<dbReference type="InterPro" id="IPR001387">
    <property type="entry name" value="Cro/C1-type_HTH"/>
</dbReference>
<dbReference type="PROSITE" id="PS50943">
    <property type="entry name" value="HTH_CROC1"/>
    <property type="match status" value="1"/>
</dbReference>
<reference evidence="2 3" key="1">
    <citation type="submission" date="2016-10" db="EMBL/GenBank/DDBJ databases">
        <authorList>
            <person name="de Groot N.N."/>
        </authorList>
    </citation>
    <scope>NUCLEOTIDE SEQUENCE [LARGE SCALE GENOMIC DNA]</scope>
    <source>
        <strain evidence="2 3">DSM 25186</strain>
    </source>
</reference>
<dbReference type="SMART" id="SM00530">
    <property type="entry name" value="HTH_XRE"/>
    <property type="match status" value="1"/>
</dbReference>
<dbReference type="AlphaFoldDB" id="A0A1G9B9P6"/>
<dbReference type="RefSeq" id="WP_089680312.1">
    <property type="nucleotide sequence ID" value="NZ_FNFO01000002.1"/>
</dbReference>
<gene>
    <name evidence="2" type="ORF">SAMN05421823_102558</name>
</gene>
<sequence length="102" mass="11181">MAYDLRNNLLLILQKRGITIRELADRTGLSKKQISKIIRHGDGKLSKLELIAAALGVTLHELIGSPATIHQVAQQAGVNLAHSKNRDIAARYYPDRPFATAA</sequence>
<dbReference type="STRING" id="1075417.SAMN05421823_102558"/>
<dbReference type="Proteomes" id="UP000198510">
    <property type="component" value="Unassembled WGS sequence"/>
</dbReference>
<keyword evidence="2" id="KW-0238">DNA-binding</keyword>
<proteinExistence type="predicted"/>
<organism evidence="2 3">
    <name type="scientific">Catalinimonas alkaloidigena</name>
    <dbReference type="NCBI Taxonomy" id="1075417"/>
    <lineage>
        <taxon>Bacteria</taxon>
        <taxon>Pseudomonadati</taxon>
        <taxon>Bacteroidota</taxon>
        <taxon>Cytophagia</taxon>
        <taxon>Cytophagales</taxon>
        <taxon>Catalimonadaceae</taxon>
        <taxon>Catalinimonas</taxon>
    </lineage>
</organism>
<protein>
    <submittedName>
        <fullName evidence="2">DNA-binding transcriptional regulator, XRE family</fullName>
    </submittedName>
</protein>
<evidence type="ECO:0000313" key="3">
    <source>
        <dbReference type="Proteomes" id="UP000198510"/>
    </source>
</evidence>
<dbReference type="EMBL" id="FNFO01000002">
    <property type="protein sequence ID" value="SDK36238.1"/>
    <property type="molecule type" value="Genomic_DNA"/>
</dbReference>
<dbReference type="OrthoDB" id="9805356at2"/>
<feature type="domain" description="HTH cro/C1-type" evidence="1">
    <location>
        <begin position="9"/>
        <end position="62"/>
    </location>
</feature>
<dbReference type="CDD" id="cd00093">
    <property type="entry name" value="HTH_XRE"/>
    <property type="match status" value="1"/>
</dbReference>
<name>A0A1G9B9P6_9BACT</name>
<dbReference type="InterPro" id="IPR010982">
    <property type="entry name" value="Lambda_DNA-bd_dom_sf"/>
</dbReference>
<dbReference type="GO" id="GO:0003677">
    <property type="term" value="F:DNA binding"/>
    <property type="evidence" value="ECO:0007669"/>
    <property type="project" value="UniProtKB-KW"/>
</dbReference>
<dbReference type="Gene3D" id="1.10.260.40">
    <property type="entry name" value="lambda repressor-like DNA-binding domains"/>
    <property type="match status" value="1"/>
</dbReference>
<accession>A0A1G9B9P6</accession>
<evidence type="ECO:0000259" key="1">
    <source>
        <dbReference type="PROSITE" id="PS50943"/>
    </source>
</evidence>